<gene>
    <name evidence="5" type="ORF">AWB69_00262</name>
</gene>
<dbReference type="InterPro" id="IPR036388">
    <property type="entry name" value="WH-like_DNA-bd_sf"/>
</dbReference>
<dbReference type="InterPro" id="IPR016032">
    <property type="entry name" value="Sig_transdc_resp-reg_C-effctor"/>
</dbReference>
<evidence type="ECO:0000313" key="6">
    <source>
        <dbReference type="Proteomes" id="UP000054683"/>
    </source>
</evidence>
<dbReference type="OrthoDB" id="8642092at2"/>
<dbReference type="PROSITE" id="PS50043">
    <property type="entry name" value="HTH_LUXR_2"/>
    <property type="match status" value="1"/>
</dbReference>
<evidence type="ECO:0000256" key="3">
    <source>
        <dbReference type="ARBA" id="ARBA00023163"/>
    </source>
</evidence>
<dbReference type="Gene3D" id="1.10.10.10">
    <property type="entry name" value="Winged helix-like DNA-binding domain superfamily/Winged helix DNA-binding domain"/>
    <property type="match status" value="1"/>
</dbReference>
<dbReference type="AlphaFoldDB" id="A0A158EU86"/>
<dbReference type="SUPFAM" id="SSF46894">
    <property type="entry name" value="C-terminal effector domain of the bipartite response regulators"/>
    <property type="match status" value="1"/>
</dbReference>
<evidence type="ECO:0000259" key="4">
    <source>
        <dbReference type="PROSITE" id="PS50043"/>
    </source>
</evidence>
<keyword evidence="1" id="KW-0805">Transcription regulation</keyword>
<sequence length="367" mass="40719">MAVQIEDVPDAISLDHRTAPSGRARRLDFEGAFARNGTSSRDLSVLLLELYALAGRSGIGEFEKGFFGLLAEQLPFDAGWTGVATHALSGPVMHNSFMVALNEDFFAGWTGIRDCDPLAQRMSGRYGEAMSISIVDPGIAPRFRDWAIKHGLAQLMCVFTLDHRFGLTTFLSVYRRALDKPFTKEDARRIEDVIPHLAAALTINRSFQLTRERADGASVPGRALCDRFGTVHQGDAGFFAILRSEWPDCEDGWLPHALVRHLRNDARRAYAGKSIVIRCVPVAGLFQLDAQPRSPLDRLSPRELIAIRLFGEGLSHKEVAQRMAIAPTTVRHYLRCAYKKLEMHNKSQIQRLLGLGVRGNVPLSGDD</sequence>
<dbReference type="SMART" id="SM00421">
    <property type="entry name" value="HTH_LUXR"/>
    <property type="match status" value="1"/>
</dbReference>
<dbReference type="PANTHER" id="PTHR44688">
    <property type="entry name" value="DNA-BINDING TRANSCRIPTIONAL ACTIVATOR DEVR_DOSR"/>
    <property type="match status" value="1"/>
</dbReference>
<dbReference type="Pfam" id="PF00196">
    <property type="entry name" value="GerE"/>
    <property type="match status" value="1"/>
</dbReference>
<dbReference type="GO" id="GO:0006355">
    <property type="term" value="P:regulation of DNA-templated transcription"/>
    <property type="evidence" value="ECO:0007669"/>
    <property type="project" value="InterPro"/>
</dbReference>
<proteinExistence type="predicted"/>
<keyword evidence="3" id="KW-0804">Transcription</keyword>
<evidence type="ECO:0000256" key="2">
    <source>
        <dbReference type="ARBA" id="ARBA00023125"/>
    </source>
</evidence>
<organism evidence="5 6">
    <name type="scientific">Caballeronia udeis</name>
    <dbReference type="NCBI Taxonomy" id="1232866"/>
    <lineage>
        <taxon>Bacteria</taxon>
        <taxon>Pseudomonadati</taxon>
        <taxon>Pseudomonadota</taxon>
        <taxon>Betaproteobacteria</taxon>
        <taxon>Burkholderiales</taxon>
        <taxon>Burkholderiaceae</taxon>
        <taxon>Caballeronia</taxon>
    </lineage>
</organism>
<keyword evidence="2" id="KW-0238">DNA-binding</keyword>
<dbReference type="RefSeq" id="WP_062081210.1">
    <property type="nucleotide sequence ID" value="NZ_FCOK02000001.1"/>
</dbReference>
<reference evidence="5 6" key="1">
    <citation type="submission" date="2016-01" db="EMBL/GenBank/DDBJ databases">
        <authorList>
            <person name="Oliw E.H."/>
        </authorList>
    </citation>
    <scope>NUCLEOTIDE SEQUENCE [LARGE SCALE GENOMIC DNA]</scope>
    <source>
        <strain evidence="5">LMG 27134</strain>
    </source>
</reference>
<dbReference type="PRINTS" id="PR00038">
    <property type="entry name" value="HTHLUXR"/>
</dbReference>
<dbReference type="PANTHER" id="PTHR44688:SF16">
    <property type="entry name" value="DNA-BINDING TRANSCRIPTIONAL ACTIVATOR DEVR_DOSR"/>
    <property type="match status" value="1"/>
</dbReference>
<accession>A0A158EU86</accession>
<feature type="domain" description="HTH luxR-type" evidence="4">
    <location>
        <begin position="292"/>
        <end position="357"/>
    </location>
</feature>
<dbReference type="CDD" id="cd06170">
    <property type="entry name" value="LuxR_C_like"/>
    <property type="match status" value="1"/>
</dbReference>
<name>A0A158EU86_9BURK</name>
<evidence type="ECO:0000256" key="1">
    <source>
        <dbReference type="ARBA" id="ARBA00023015"/>
    </source>
</evidence>
<dbReference type="EMBL" id="FCOK02000001">
    <property type="protein sequence ID" value="SAL11146.1"/>
    <property type="molecule type" value="Genomic_DNA"/>
</dbReference>
<dbReference type="InterPro" id="IPR000792">
    <property type="entry name" value="Tscrpt_reg_LuxR_C"/>
</dbReference>
<evidence type="ECO:0000313" key="5">
    <source>
        <dbReference type="EMBL" id="SAL11146.1"/>
    </source>
</evidence>
<dbReference type="Proteomes" id="UP000054683">
    <property type="component" value="Unassembled WGS sequence"/>
</dbReference>
<dbReference type="GO" id="GO:0003677">
    <property type="term" value="F:DNA binding"/>
    <property type="evidence" value="ECO:0007669"/>
    <property type="project" value="UniProtKB-KW"/>
</dbReference>
<protein>
    <submittedName>
        <fullName evidence="5">LuxR family transcriptional regulator</fullName>
    </submittedName>
</protein>